<gene>
    <name evidence="1" type="ORF">Sjap_007558</name>
</gene>
<dbReference type="AlphaFoldDB" id="A0AAP0JN83"/>
<proteinExistence type="predicted"/>
<dbReference type="Proteomes" id="UP001417504">
    <property type="component" value="Unassembled WGS sequence"/>
</dbReference>
<keyword evidence="2" id="KW-1185">Reference proteome</keyword>
<protein>
    <submittedName>
        <fullName evidence="1">Uncharacterized protein</fullName>
    </submittedName>
</protein>
<accession>A0AAP0JN83</accession>
<sequence length="129" mass="14143">MKLRWGSILTEVSDGATSHVARISPLPSPTSTSIRHSHLTSAAPTSATPLAIIAIDHLRQAPPHFAAIRRPQPPPLPTHRRHHHLCPNPPPPTEDDNTLLGFCRLELELELVLVVSLVPSTPRLAWNLL</sequence>
<dbReference type="EMBL" id="JBBNAE010000003">
    <property type="protein sequence ID" value="KAK9136964.1"/>
    <property type="molecule type" value="Genomic_DNA"/>
</dbReference>
<comment type="caution">
    <text evidence="1">The sequence shown here is derived from an EMBL/GenBank/DDBJ whole genome shotgun (WGS) entry which is preliminary data.</text>
</comment>
<evidence type="ECO:0000313" key="2">
    <source>
        <dbReference type="Proteomes" id="UP001417504"/>
    </source>
</evidence>
<reference evidence="1 2" key="1">
    <citation type="submission" date="2024-01" db="EMBL/GenBank/DDBJ databases">
        <title>Genome assemblies of Stephania.</title>
        <authorList>
            <person name="Yang L."/>
        </authorList>
    </citation>
    <scope>NUCLEOTIDE SEQUENCE [LARGE SCALE GENOMIC DNA]</scope>
    <source>
        <strain evidence="1">QJT</strain>
        <tissue evidence="1">Leaf</tissue>
    </source>
</reference>
<evidence type="ECO:0000313" key="1">
    <source>
        <dbReference type="EMBL" id="KAK9136964.1"/>
    </source>
</evidence>
<name>A0AAP0JN83_9MAGN</name>
<organism evidence="1 2">
    <name type="scientific">Stephania japonica</name>
    <dbReference type="NCBI Taxonomy" id="461633"/>
    <lineage>
        <taxon>Eukaryota</taxon>
        <taxon>Viridiplantae</taxon>
        <taxon>Streptophyta</taxon>
        <taxon>Embryophyta</taxon>
        <taxon>Tracheophyta</taxon>
        <taxon>Spermatophyta</taxon>
        <taxon>Magnoliopsida</taxon>
        <taxon>Ranunculales</taxon>
        <taxon>Menispermaceae</taxon>
        <taxon>Menispermoideae</taxon>
        <taxon>Cissampelideae</taxon>
        <taxon>Stephania</taxon>
    </lineage>
</organism>